<evidence type="ECO:0000256" key="2">
    <source>
        <dbReference type="ARBA" id="ARBA00022692"/>
    </source>
</evidence>
<keyword evidence="3 5" id="KW-1133">Transmembrane helix</keyword>
<dbReference type="Pfam" id="PF09685">
    <property type="entry name" value="MamF_MmsF"/>
    <property type="match status" value="1"/>
</dbReference>
<feature type="transmembrane region" description="Helical" evidence="5">
    <location>
        <begin position="6"/>
        <end position="30"/>
    </location>
</feature>
<dbReference type="Proteomes" id="UP000256304">
    <property type="component" value="Unassembled WGS sequence"/>
</dbReference>
<dbReference type="InterPro" id="IPR019109">
    <property type="entry name" value="MamF_MmsF"/>
</dbReference>
<keyword evidence="2 5" id="KW-0812">Transmembrane</keyword>
<protein>
    <submittedName>
        <fullName evidence="6">Uncharacterized protein DUF4870</fullName>
    </submittedName>
</protein>
<comment type="caution">
    <text evidence="6">The sequence shown here is derived from an EMBL/GenBank/DDBJ whole genome shotgun (WGS) entry which is preliminary data.</text>
</comment>
<dbReference type="RefSeq" id="WP_116190197.1">
    <property type="nucleotide sequence ID" value="NZ_QTTN01000019.1"/>
</dbReference>
<proteinExistence type="predicted"/>
<keyword evidence="7" id="KW-1185">Reference proteome</keyword>
<evidence type="ECO:0000256" key="3">
    <source>
        <dbReference type="ARBA" id="ARBA00022989"/>
    </source>
</evidence>
<organism evidence="6 7">
    <name type="scientific">Paenibacillus taihuensis</name>
    <dbReference type="NCBI Taxonomy" id="1156355"/>
    <lineage>
        <taxon>Bacteria</taxon>
        <taxon>Bacillati</taxon>
        <taxon>Bacillota</taxon>
        <taxon>Bacilli</taxon>
        <taxon>Bacillales</taxon>
        <taxon>Paenibacillaceae</taxon>
        <taxon>Paenibacillus</taxon>
    </lineage>
</organism>
<comment type="subcellular location">
    <subcellularLocation>
        <location evidence="1">Membrane</location>
        <topology evidence="1">Multi-pass membrane protein</topology>
    </subcellularLocation>
</comment>
<feature type="transmembrane region" description="Helical" evidence="5">
    <location>
        <begin position="42"/>
        <end position="62"/>
    </location>
</feature>
<feature type="transmembrane region" description="Helical" evidence="5">
    <location>
        <begin position="68"/>
        <end position="88"/>
    </location>
</feature>
<keyword evidence="4 5" id="KW-0472">Membrane</keyword>
<dbReference type="EMBL" id="QTTN01000019">
    <property type="protein sequence ID" value="REE81265.1"/>
    <property type="molecule type" value="Genomic_DNA"/>
</dbReference>
<accession>A0A3D9RX51</accession>
<gene>
    <name evidence="6" type="ORF">A8990_119100</name>
</gene>
<sequence>MESNKIISALCYFSIFFAGFIVPVVIYFVSNDYEVKGHAKRALLSHLIPIIALPLFFVAIFSGHVGTILFLGLISALLGFLVVIWNVVMGIRVLSR</sequence>
<evidence type="ECO:0000313" key="6">
    <source>
        <dbReference type="EMBL" id="REE81265.1"/>
    </source>
</evidence>
<evidence type="ECO:0000313" key="7">
    <source>
        <dbReference type="Proteomes" id="UP000256304"/>
    </source>
</evidence>
<dbReference type="AlphaFoldDB" id="A0A3D9RX51"/>
<evidence type="ECO:0000256" key="1">
    <source>
        <dbReference type="ARBA" id="ARBA00004141"/>
    </source>
</evidence>
<name>A0A3D9RX51_9BACL</name>
<dbReference type="OrthoDB" id="2328241at2"/>
<reference evidence="6 7" key="1">
    <citation type="submission" date="2018-08" db="EMBL/GenBank/DDBJ databases">
        <title>Genomic Encyclopedia of Type Strains, Phase III (KMG-III): the genomes of soil and plant-associated and newly described type strains.</title>
        <authorList>
            <person name="Whitman W."/>
        </authorList>
    </citation>
    <scope>NUCLEOTIDE SEQUENCE [LARGE SCALE GENOMIC DNA]</scope>
    <source>
        <strain evidence="6 7">CGMCC 1.10966</strain>
    </source>
</reference>
<evidence type="ECO:0000256" key="4">
    <source>
        <dbReference type="ARBA" id="ARBA00023136"/>
    </source>
</evidence>
<evidence type="ECO:0000256" key="5">
    <source>
        <dbReference type="SAM" id="Phobius"/>
    </source>
</evidence>